<sequence>MNMQKGFTLIELMIVVAIIGILAAIAIPAYQNYTQRSANTACLAEAKSYVGMAVADKASGQNLSKYVASACASGPTALASDTASARLTGFTGTLTFVPKESGTASEKKSTTCNAETGNCALATTTTE</sequence>
<dbReference type="PANTHER" id="PTHR30093">
    <property type="entry name" value="GENERAL SECRETION PATHWAY PROTEIN G"/>
    <property type="match status" value="1"/>
</dbReference>
<keyword evidence="4" id="KW-0614">Plasmid</keyword>
<dbReference type="Pfam" id="PF07963">
    <property type="entry name" value="N_methyl"/>
    <property type="match status" value="1"/>
</dbReference>
<accession>A0A6B9QH35</accession>
<evidence type="ECO:0000256" key="2">
    <source>
        <dbReference type="ARBA" id="ARBA00022481"/>
    </source>
</evidence>
<dbReference type="InterPro" id="IPR045584">
    <property type="entry name" value="Pilin-like"/>
</dbReference>
<reference evidence="4" key="1">
    <citation type="submission" date="2019-05" db="EMBL/GenBank/DDBJ databases">
        <title>Acinetobacter sp. isolated from Transylvanian honey sample is crowded with plasmids and transposable elements.</title>
        <authorList>
            <person name="Veress A."/>
            <person name="Komuves J."/>
            <person name="Wilk T."/>
            <person name="Nagy T."/>
            <person name="Olasz F."/>
            <person name="Kiss J."/>
        </authorList>
    </citation>
    <scope>NUCLEOTIDE SEQUENCE</scope>
    <source>
        <strain evidence="4">M2a</strain>
        <plasmid evidence="4">pAVAci147</plasmid>
    </source>
</reference>
<name>A0A6B9QH35_ACILW</name>
<dbReference type="InterPro" id="IPR012902">
    <property type="entry name" value="N_methyl_site"/>
</dbReference>
<keyword evidence="3" id="KW-0812">Transmembrane</keyword>
<organism evidence="4">
    <name type="scientific">Acinetobacter lwoffii</name>
    <dbReference type="NCBI Taxonomy" id="28090"/>
    <lineage>
        <taxon>Bacteria</taxon>
        <taxon>Pseudomonadati</taxon>
        <taxon>Pseudomonadota</taxon>
        <taxon>Gammaproteobacteria</taxon>
        <taxon>Moraxellales</taxon>
        <taxon>Moraxellaceae</taxon>
        <taxon>Acinetobacter</taxon>
    </lineage>
</organism>
<keyword evidence="3" id="KW-1133">Transmembrane helix</keyword>
<dbReference type="PROSITE" id="PS00409">
    <property type="entry name" value="PROKAR_NTER_METHYL"/>
    <property type="match status" value="1"/>
</dbReference>
<comment type="similarity">
    <text evidence="1">Belongs to the N-Me-Phe pilin family.</text>
</comment>
<dbReference type="Gene3D" id="3.30.700.10">
    <property type="entry name" value="Glycoprotein, Type 4 Pilin"/>
    <property type="match status" value="1"/>
</dbReference>
<keyword evidence="2" id="KW-0488">Methylation</keyword>
<evidence type="ECO:0000256" key="1">
    <source>
        <dbReference type="ARBA" id="ARBA00005233"/>
    </source>
</evidence>
<dbReference type="NCBIfam" id="TIGR02532">
    <property type="entry name" value="IV_pilin_GFxxxE"/>
    <property type="match status" value="1"/>
</dbReference>
<evidence type="ECO:0000313" key="4">
    <source>
        <dbReference type="EMBL" id="QHE90286.1"/>
    </source>
</evidence>
<evidence type="ECO:0000256" key="3">
    <source>
        <dbReference type="SAM" id="Phobius"/>
    </source>
</evidence>
<dbReference type="RefSeq" id="WP_138743274.1">
    <property type="nucleotide sequence ID" value="NZ_MK944321.1"/>
</dbReference>
<keyword evidence="3" id="KW-0472">Membrane</keyword>
<feature type="transmembrane region" description="Helical" evidence="3">
    <location>
        <begin position="12"/>
        <end position="30"/>
    </location>
</feature>
<geneLocation type="plasmid" evidence="4">
    <name>pAVAci147</name>
</geneLocation>
<dbReference type="EMBL" id="MK944321">
    <property type="protein sequence ID" value="QHE90286.1"/>
    <property type="molecule type" value="Genomic_DNA"/>
</dbReference>
<proteinExistence type="inferred from homology"/>
<protein>
    <submittedName>
        <fullName evidence="4">Tfp pilus assembly protein PilE, pilin</fullName>
    </submittedName>
</protein>
<dbReference type="PANTHER" id="PTHR30093:SF34">
    <property type="entry name" value="PREPILIN PEPTIDASE-DEPENDENT PROTEIN D"/>
    <property type="match status" value="1"/>
</dbReference>
<dbReference type="SUPFAM" id="SSF54523">
    <property type="entry name" value="Pili subunits"/>
    <property type="match status" value="1"/>
</dbReference>
<dbReference type="AlphaFoldDB" id="A0A6B9QH35"/>